<sequence length="105" mass="11686">MAGALLLQKVPALLWGVMWRLAADVLPVFIFAMQRLKRCRKCGGDKNIFILYRLNLENGTCGKVSDSRSLRGRPSCRQCSLNRQAGTNNTRSSSKIKSAETVKIT</sequence>
<keyword evidence="2" id="KW-0472">Membrane</keyword>
<evidence type="ECO:0000256" key="2">
    <source>
        <dbReference type="SAM" id="Phobius"/>
    </source>
</evidence>
<keyword evidence="4" id="KW-1185">Reference proteome</keyword>
<dbReference type="AlphaFoldDB" id="A0A1X9YN22"/>
<feature type="transmembrane region" description="Helical" evidence="2">
    <location>
        <begin position="12"/>
        <end position="32"/>
    </location>
</feature>
<reference evidence="4" key="1">
    <citation type="submission" date="2017-05" db="EMBL/GenBank/DDBJ databases">
        <authorList>
            <person name="Ray J."/>
            <person name="Price M."/>
            <person name="Deutschbauer A."/>
        </authorList>
    </citation>
    <scope>NUCLEOTIDE SEQUENCE [LARGE SCALE GENOMIC DNA]</scope>
    <source>
        <strain evidence="4">DSM 19842</strain>
    </source>
</reference>
<keyword evidence="2" id="KW-1133">Transmembrane helix</keyword>
<gene>
    <name evidence="3" type="ORF">CA264_01585</name>
</gene>
<keyword evidence="2" id="KW-0812">Transmembrane</keyword>
<organism evidence="3 4">
    <name type="scientific">Pontibacter actiniarum</name>
    <dbReference type="NCBI Taxonomy" id="323450"/>
    <lineage>
        <taxon>Bacteria</taxon>
        <taxon>Pseudomonadati</taxon>
        <taxon>Bacteroidota</taxon>
        <taxon>Cytophagia</taxon>
        <taxon>Cytophagales</taxon>
        <taxon>Hymenobacteraceae</taxon>
        <taxon>Pontibacter</taxon>
    </lineage>
</organism>
<proteinExistence type="predicted"/>
<accession>A0A1X9YN22</accession>
<name>A0A1X9YN22_9BACT</name>
<feature type="region of interest" description="Disordered" evidence="1">
    <location>
        <begin position="81"/>
        <end position="105"/>
    </location>
</feature>
<dbReference type="Proteomes" id="UP000266292">
    <property type="component" value="Chromosome"/>
</dbReference>
<dbReference type="KEGG" id="pact:CA264_01585"/>
<protein>
    <submittedName>
        <fullName evidence="3">Uncharacterized protein</fullName>
    </submittedName>
</protein>
<evidence type="ECO:0000313" key="4">
    <source>
        <dbReference type="Proteomes" id="UP000266292"/>
    </source>
</evidence>
<evidence type="ECO:0000313" key="3">
    <source>
        <dbReference type="EMBL" id="ARS34234.1"/>
    </source>
</evidence>
<feature type="compositionally biased region" description="Polar residues" evidence="1">
    <location>
        <begin position="81"/>
        <end position="96"/>
    </location>
</feature>
<dbReference type="EMBL" id="CP021235">
    <property type="protein sequence ID" value="ARS34234.1"/>
    <property type="molecule type" value="Genomic_DNA"/>
</dbReference>
<evidence type="ECO:0000256" key="1">
    <source>
        <dbReference type="SAM" id="MobiDB-lite"/>
    </source>
</evidence>